<feature type="compositionally biased region" description="Polar residues" evidence="1">
    <location>
        <begin position="168"/>
        <end position="181"/>
    </location>
</feature>
<feature type="chain" id="PRO_5040829034" evidence="2">
    <location>
        <begin position="25"/>
        <end position="271"/>
    </location>
</feature>
<organism evidence="3 4">
    <name type="scientific">Mycoemilia scoparia</name>
    <dbReference type="NCBI Taxonomy" id="417184"/>
    <lineage>
        <taxon>Eukaryota</taxon>
        <taxon>Fungi</taxon>
        <taxon>Fungi incertae sedis</taxon>
        <taxon>Zoopagomycota</taxon>
        <taxon>Kickxellomycotina</taxon>
        <taxon>Kickxellomycetes</taxon>
        <taxon>Kickxellales</taxon>
        <taxon>Kickxellaceae</taxon>
        <taxon>Mycoemilia</taxon>
    </lineage>
</organism>
<comment type="caution">
    <text evidence="3">The sequence shown here is derived from an EMBL/GenBank/DDBJ whole genome shotgun (WGS) entry which is preliminary data.</text>
</comment>
<protein>
    <submittedName>
        <fullName evidence="3">Uncharacterized protein</fullName>
    </submittedName>
</protein>
<accession>A0A9W8A6R2</accession>
<feature type="compositionally biased region" description="Low complexity" evidence="1">
    <location>
        <begin position="108"/>
        <end position="152"/>
    </location>
</feature>
<gene>
    <name evidence="3" type="ORF">H4219_002531</name>
</gene>
<sequence>MRIHGGVQLLSAFIIVYLLGLTTSGSKHGVSGQINHEKRQVVAPQVGAGGAAAGGGAVAGGAGAAAGPPAVAANPAPTTTPVGADGQAGNAGPAVAANTDTATKATKTPTAALAGPGATTTPTAATTTPPAGAVANPQPTTTKGTTTTGTTTTPPPKQGDGLGGGNGSPETTSNTSSMISTATSAGGENLEYSDCNDFLKKCSDLCKPYSMFQANCLNGGVCLCDRSKPIGKITSKSSAKPGDNDGLGASTRPELIKSLAVVAVLVVQIFA</sequence>
<evidence type="ECO:0000256" key="1">
    <source>
        <dbReference type="SAM" id="MobiDB-lite"/>
    </source>
</evidence>
<feature type="region of interest" description="Disordered" evidence="1">
    <location>
        <begin position="50"/>
        <end position="69"/>
    </location>
</feature>
<dbReference type="AlphaFoldDB" id="A0A9W8A6R2"/>
<reference evidence="3" key="1">
    <citation type="submission" date="2022-07" db="EMBL/GenBank/DDBJ databases">
        <title>Phylogenomic reconstructions and comparative analyses of Kickxellomycotina fungi.</title>
        <authorList>
            <person name="Reynolds N.K."/>
            <person name="Stajich J.E."/>
            <person name="Barry K."/>
            <person name="Grigoriev I.V."/>
            <person name="Crous P."/>
            <person name="Smith M.E."/>
        </authorList>
    </citation>
    <scope>NUCLEOTIDE SEQUENCE</scope>
    <source>
        <strain evidence="3">NBRC 100468</strain>
    </source>
</reference>
<evidence type="ECO:0000256" key="2">
    <source>
        <dbReference type="SAM" id="SignalP"/>
    </source>
</evidence>
<evidence type="ECO:0000313" key="3">
    <source>
        <dbReference type="EMBL" id="KAJ1918594.1"/>
    </source>
</evidence>
<dbReference type="EMBL" id="JANBPU010000042">
    <property type="protein sequence ID" value="KAJ1918594.1"/>
    <property type="molecule type" value="Genomic_DNA"/>
</dbReference>
<dbReference type="Proteomes" id="UP001150538">
    <property type="component" value="Unassembled WGS sequence"/>
</dbReference>
<keyword evidence="4" id="KW-1185">Reference proteome</keyword>
<name>A0A9W8A6R2_9FUNG</name>
<feature type="region of interest" description="Disordered" evidence="1">
    <location>
        <begin position="75"/>
        <end position="95"/>
    </location>
</feature>
<keyword evidence="2" id="KW-0732">Signal</keyword>
<feature type="signal peptide" evidence="2">
    <location>
        <begin position="1"/>
        <end position="24"/>
    </location>
</feature>
<evidence type="ECO:0000313" key="4">
    <source>
        <dbReference type="Proteomes" id="UP001150538"/>
    </source>
</evidence>
<feature type="compositionally biased region" description="Gly residues" evidence="1">
    <location>
        <begin position="50"/>
        <end position="64"/>
    </location>
</feature>
<dbReference type="OrthoDB" id="10656350at2759"/>
<feature type="region of interest" description="Disordered" evidence="1">
    <location>
        <begin position="108"/>
        <end position="181"/>
    </location>
</feature>
<feature type="compositionally biased region" description="Low complexity" evidence="1">
    <location>
        <begin position="75"/>
        <end position="84"/>
    </location>
</feature>
<proteinExistence type="predicted"/>